<evidence type="ECO:0000313" key="1">
    <source>
        <dbReference type="EMBL" id="KAJ4845862.1"/>
    </source>
</evidence>
<dbReference type="Proteomes" id="UP001141552">
    <property type="component" value="Unassembled WGS sequence"/>
</dbReference>
<keyword evidence="2" id="KW-1185">Reference proteome</keyword>
<reference evidence="1" key="2">
    <citation type="journal article" date="2023" name="Plants (Basel)">
        <title>Annotation of the Turnera subulata (Passifloraceae) Draft Genome Reveals the S-Locus Evolved after the Divergence of Turneroideae from Passifloroideae in a Stepwise Manner.</title>
        <authorList>
            <person name="Henning P.M."/>
            <person name="Roalson E.H."/>
            <person name="Mir W."/>
            <person name="McCubbin A.G."/>
            <person name="Shore J.S."/>
        </authorList>
    </citation>
    <scope>NUCLEOTIDE SEQUENCE</scope>
    <source>
        <strain evidence="1">F60SS</strain>
    </source>
</reference>
<organism evidence="1 2">
    <name type="scientific">Turnera subulata</name>
    <dbReference type="NCBI Taxonomy" id="218843"/>
    <lineage>
        <taxon>Eukaryota</taxon>
        <taxon>Viridiplantae</taxon>
        <taxon>Streptophyta</taxon>
        <taxon>Embryophyta</taxon>
        <taxon>Tracheophyta</taxon>
        <taxon>Spermatophyta</taxon>
        <taxon>Magnoliopsida</taxon>
        <taxon>eudicotyledons</taxon>
        <taxon>Gunneridae</taxon>
        <taxon>Pentapetalae</taxon>
        <taxon>rosids</taxon>
        <taxon>fabids</taxon>
        <taxon>Malpighiales</taxon>
        <taxon>Passifloraceae</taxon>
        <taxon>Turnera</taxon>
    </lineage>
</organism>
<gene>
    <name evidence="1" type="ORF">Tsubulata_046474</name>
</gene>
<dbReference type="AlphaFoldDB" id="A0A9Q0G9S4"/>
<proteinExistence type="predicted"/>
<dbReference type="EMBL" id="JAKUCV010001552">
    <property type="protein sequence ID" value="KAJ4845862.1"/>
    <property type="molecule type" value="Genomic_DNA"/>
</dbReference>
<comment type="caution">
    <text evidence="1">The sequence shown here is derived from an EMBL/GenBank/DDBJ whole genome shotgun (WGS) entry which is preliminary data.</text>
</comment>
<name>A0A9Q0G9S4_9ROSI</name>
<protein>
    <submittedName>
        <fullName evidence="1">Uncharacterized protein</fullName>
    </submittedName>
</protein>
<evidence type="ECO:0000313" key="2">
    <source>
        <dbReference type="Proteomes" id="UP001141552"/>
    </source>
</evidence>
<accession>A0A9Q0G9S4</accession>
<sequence>MLAREPQWVGAFCLPRTTTYAAAAETAYVAVLTGSTQRQWFVFPSLQRPRRGGEEAEEAVSLPRSVLCFAHLFLAIGIDGDDCDSLPLWVLSCGPRLRTADLDVATTGHGCQSGSLRGCCSPPSPATEPPDAGVVGCSSYLGGGCSRLLRRADGVAPKASSFFVKEMMLRASHACGLSGLNLPCGLSCWIAGGPESPGFDKAIQRHVGESGGEGF</sequence>
<reference evidence="1" key="1">
    <citation type="submission" date="2022-02" db="EMBL/GenBank/DDBJ databases">
        <authorList>
            <person name="Henning P.M."/>
            <person name="McCubbin A.G."/>
            <person name="Shore J.S."/>
        </authorList>
    </citation>
    <scope>NUCLEOTIDE SEQUENCE</scope>
    <source>
        <strain evidence="1">F60SS</strain>
        <tissue evidence="1">Leaves</tissue>
    </source>
</reference>